<dbReference type="Proteomes" id="UP000054251">
    <property type="component" value="Unassembled WGS sequence"/>
</dbReference>
<evidence type="ECO:0000256" key="8">
    <source>
        <dbReference type="RuleBase" id="RU364129"/>
    </source>
</evidence>
<dbReference type="GO" id="GO:0006355">
    <property type="term" value="P:regulation of DNA-templated transcription"/>
    <property type="evidence" value="ECO:0007669"/>
    <property type="project" value="InterPro"/>
</dbReference>
<evidence type="ECO:0000256" key="3">
    <source>
        <dbReference type="ARBA" id="ARBA00019660"/>
    </source>
</evidence>
<evidence type="ECO:0000313" key="11">
    <source>
        <dbReference type="Proteomes" id="UP000054251"/>
    </source>
</evidence>
<dbReference type="GO" id="GO:0003712">
    <property type="term" value="F:transcription coregulator activity"/>
    <property type="evidence" value="ECO:0007669"/>
    <property type="project" value="InterPro"/>
</dbReference>
<sequence>MDESLPTRWEIELEFVQSLANIQYLNHLAQNNYLSNPEFLNYIEYLNYWKEPEYSKYLVYPNCLHILTLLQNEEFRKNILVPDFMNTVMNDMVKRWQDQDSVFGATPQSQSEGLNASNTEDKDQPTVEVNGLGSN</sequence>
<comment type="subunit">
    <text evidence="8">Component of the Mediator complex.</text>
</comment>
<proteinExistence type="inferred from homology"/>
<dbReference type="GO" id="GO:0016592">
    <property type="term" value="C:mediator complex"/>
    <property type="evidence" value="ECO:0007669"/>
    <property type="project" value="InterPro"/>
</dbReference>
<reference evidence="10 11" key="1">
    <citation type="submission" date="2015-11" db="EMBL/GenBank/DDBJ databases">
        <title>The genome of Debaryomyces fabryi.</title>
        <authorList>
            <person name="Tafer H."/>
            <person name="Lopandic K."/>
        </authorList>
    </citation>
    <scope>NUCLEOTIDE SEQUENCE [LARGE SCALE GENOMIC DNA]</scope>
    <source>
        <strain evidence="10 11">CBS 789</strain>
    </source>
</reference>
<protein>
    <recommendedName>
        <fullName evidence="3 8">Mediator of RNA polymerase II transcription subunit 31</fullName>
    </recommendedName>
</protein>
<keyword evidence="5 8" id="KW-0010">Activator</keyword>
<dbReference type="EMBL" id="LMYN01000060">
    <property type="protein sequence ID" value="KSA01219.1"/>
    <property type="molecule type" value="Genomic_DNA"/>
</dbReference>
<evidence type="ECO:0000256" key="1">
    <source>
        <dbReference type="ARBA" id="ARBA00004123"/>
    </source>
</evidence>
<keyword evidence="7 8" id="KW-0539">Nucleus</keyword>
<dbReference type="InterPro" id="IPR008831">
    <property type="entry name" value="Mediator_Med31"/>
</dbReference>
<evidence type="ECO:0000256" key="6">
    <source>
        <dbReference type="ARBA" id="ARBA00023163"/>
    </source>
</evidence>
<keyword evidence="11" id="KW-1185">Reference proteome</keyword>
<evidence type="ECO:0000256" key="9">
    <source>
        <dbReference type="SAM" id="MobiDB-lite"/>
    </source>
</evidence>
<comment type="function">
    <text evidence="8">Component of the Mediator complex, a coactivator involved in the regulated transcription of nearly all RNA polymerase II-dependent genes. Mediator functions as a bridge to convey information from gene-specific regulatory proteins to the basal RNA polymerase II transcription machinery. Mediator is recruited to promoters by direct interactions with regulatory proteins and serves as a scaffold for the assembly of a functional preinitiation complex with RNA polymerase II and the general transcription factors.</text>
</comment>
<gene>
    <name evidence="10" type="ORF">AC631_03038</name>
</gene>
<keyword evidence="4 8" id="KW-0805">Transcription regulation</keyword>
<evidence type="ECO:0000313" key="10">
    <source>
        <dbReference type="EMBL" id="KSA01219.1"/>
    </source>
</evidence>
<evidence type="ECO:0000256" key="7">
    <source>
        <dbReference type="ARBA" id="ARBA00023242"/>
    </source>
</evidence>
<dbReference type="OrthoDB" id="10257739at2759"/>
<feature type="region of interest" description="Disordered" evidence="9">
    <location>
        <begin position="103"/>
        <end position="135"/>
    </location>
</feature>
<organism evidence="10 11">
    <name type="scientific">Debaryomyces fabryi</name>
    <dbReference type="NCBI Taxonomy" id="58627"/>
    <lineage>
        <taxon>Eukaryota</taxon>
        <taxon>Fungi</taxon>
        <taxon>Dikarya</taxon>
        <taxon>Ascomycota</taxon>
        <taxon>Saccharomycotina</taxon>
        <taxon>Pichiomycetes</taxon>
        <taxon>Debaryomycetaceae</taxon>
        <taxon>Debaryomyces</taxon>
    </lineage>
</organism>
<dbReference type="Pfam" id="PF05669">
    <property type="entry name" value="Med31"/>
    <property type="match status" value="1"/>
</dbReference>
<evidence type="ECO:0000256" key="4">
    <source>
        <dbReference type="ARBA" id="ARBA00023015"/>
    </source>
</evidence>
<dbReference type="RefSeq" id="XP_015467321.1">
    <property type="nucleotide sequence ID" value="XM_015611867.1"/>
</dbReference>
<name>A0A0V1PYE1_9ASCO</name>
<comment type="similarity">
    <text evidence="2 8">Belongs to the Mediator complex subunit 31 family.</text>
</comment>
<comment type="subcellular location">
    <subcellularLocation>
        <location evidence="1 8">Nucleus</location>
    </subcellularLocation>
</comment>
<evidence type="ECO:0000256" key="2">
    <source>
        <dbReference type="ARBA" id="ARBA00006378"/>
    </source>
</evidence>
<dbReference type="AlphaFoldDB" id="A0A0V1PYE1"/>
<evidence type="ECO:0000256" key="5">
    <source>
        <dbReference type="ARBA" id="ARBA00023159"/>
    </source>
</evidence>
<keyword evidence="6 8" id="KW-0804">Transcription</keyword>
<accession>A0A0V1PYE1</accession>
<dbReference type="InterPro" id="IPR038089">
    <property type="entry name" value="Med31_sf"/>
</dbReference>
<feature type="compositionally biased region" description="Polar residues" evidence="9">
    <location>
        <begin position="106"/>
        <end position="118"/>
    </location>
</feature>
<dbReference type="Gene3D" id="1.10.10.1340">
    <property type="entry name" value="Mediator of RNA polymerase II, submodule Med31 (Soh1)"/>
    <property type="match status" value="1"/>
</dbReference>
<comment type="caution">
    <text evidence="10">The sequence shown here is derived from an EMBL/GenBank/DDBJ whole genome shotgun (WGS) entry which is preliminary data.</text>
</comment>
<dbReference type="GeneID" id="26840047"/>
<dbReference type="PANTHER" id="PTHR13186">
    <property type="entry name" value="MEDIATOR OF RNA POLYMERASE II TRANSCRIPTION SUBUNIT 31"/>
    <property type="match status" value="1"/>
</dbReference>